<dbReference type="EMBL" id="DUAV01000009">
    <property type="protein sequence ID" value="HIG63101.1"/>
    <property type="molecule type" value="Genomic_DNA"/>
</dbReference>
<evidence type="ECO:0000313" key="2">
    <source>
        <dbReference type="EMBL" id="HIG63101.1"/>
    </source>
</evidence>
<name>A0A7C7ZD70_9ARCH</name>
<gene>
    <name evidence="2" type="ORF">EYQ16_01065</name>
</gene>
<dbReference type="InterPro" id="IPR035986">
    <property type="entry name" value="PKD_dom_sf"/>
</dbReference>
<sequence length="152" mass="16450">MGRSSCSTLLLLALFLLPAATGELDASANGEARLLFIEAGDEVIFSALAPTGASVEWDFGRDVTGPGSRWNSSSEVSHIIHAAGAYNVTCTATYGDGSVERQQLWVVASWEEPLDEPDANRPLFIALAGSELFMGGWLLLITWRLREEKSYL</sequence>
<dbReference type="Proteomes" id="UP000589516">
    <property type="component" value="Unassembled WGS sequence"/>
</dbReference>
<accession>A0A7C7ZD70</accession>
<dbReference type="PROSITE" id="PS50093">
    <property type="entry name" value="PKD"/>
    <property type="match status" value="1"/>
</dbReference>
<dbReference type="Gene3D" id="2.60.40.10">
    <property type="entry name" value="Immunoglobulins"/>
    <property type="match status" value="1"/>
</dbReference>
<organism evidence="2 3">
    <name type="scientific">Marine Group III euryarchaeote</name>
    <dbReference type="NCBI Taxonomy" id="2173149"/>
    <lineage>
        <taxon>Archaea</taxon>
        <taxon>Methanobacteriati</taxon>
        <taxon>Thermoplasmatota</taxon>
        <taxon>Thermoplasmata</taxon>
        <taxon>Candidatus Thermoprofundales</taxon>
    </lineage>
</organism>
<reference evidence="3" key="1">
    <citation type="journal article" date="2019" name="bioRxiv">
        <title>Genome diversification in globally distributed novel marine Proteobacteria is linked to environmental adaptation.</title>
        <authorList>
            <person name="Zhou Z."/>
            <person name="Tran P.Q."/>
            <person name="Kieft K."/>
            <person name="Anantharaman K."/>
        </authorList>
    </citation>
    <scope>NUCLEOTIDE SEQUENCE [LARGE SCALE GENOMIC DNA]</scope>
</reference>
<evidence type="ECO:0000313" key="3">
    <source>
        <dbReference type="Proteomes" id="UP000589516"/>
    </source>
</evidence>
<dbReference type="InterPro" id="IPR000601">
    <property type="entry name" value="PKD_dom"/>
</dbReference>
<comment type="caution">
    <text evidence="2">The sequence shown here is derived from an EMBL/GenBank/DDBJ whole genome shotgun (WGS) entry which is preliminary data.</text>
</comment>
<dbReference type="SUPFAM" id="SSF49299">
    <property type="entry name" value="PKD domain"/>
    <property type="match status" value="1"/>
</dbReference>
<dbReference type="AlphaFoldDB" id="A0A7C7ZD70"/>
<protein>
    <submittedName>
        <fullName evidence="2">PKD domain-containing protein</fullName>
    </submittedName>
</protein>
<proteinExistence type="predicted"/>
<evidence type="ECO:0000259" key="1">
    <source>
        <dbReference type="PROSITE" id="PS50093"/>
    </source>
</evidence>
<feature type="domain" description="PKD" evidence="1">
    <location>
        <begin position="50"/>
        <end position="98"/>
    </location>
</feature>
<dbReference type="Pfam" id="PF00801">
    <property type="entry name" value="PKD"/>
    <property type="match status" value="1"/>
</dbReference>
<dbReference type="InterPro" id="IPR013783">
    <property type="entry name" value="Ig-like_fold"/>
</dbReference>